<feature type="non-terminal residue" evidence="2">
    <location>
        <position position="29"/>
    </location>
</feature>
<name>A0A382S980_9ZZZZ</name>
<gene>
    <name evidence="2" type="ORF">METZ01_LOCUS358552</name>
</gene>
<sequence length="29" mass="3334">MSERKSGQGMEQMWGEQIVKLRPEDAVRG</sequence>
<feature type="compositionally biased region" description="Basic and acidic residues" evidence="1">
    <location>
        <begin position="19"/>
        <end position="29"/>
    </location>
</feature>
<protein>
    <submittedName>
        <fullName evidence="2">Uncharacterized protein</fullName>
    </submittedName>
</protein>
<dbReference type="EMBL" id="UINC01126914">
    <property type="protein sequence ID" value="SVD05698.1"/>
    <property type="molecule type" value="Genomic_DNA"/>
</dbReference>
<organism evidence="2">
    <name type="scientific">marine metagenome</name>
    <dbReference type="NCBI Taxonomy" id="408172"/>
    <lineage>
        <taxon>unclassified sequences</taxon>
        <taxon>metagenomes</taxon>
        <taxon>ecological metagenomes</taxon>
    </lineage>
</organism>
<proteinExistence type="predicted"/>
<accession>A0A382S980</accession>
<evidence type="ECO:0000256" key="1">
    <source>
        <dbReference type="SAM" id="MobiDB-lite"/>
    </source>
</evidence>
<reference evidence="2" key="1">
    <citation type="submission" date="2018-05" db="EMBL/GenBank/DDBJ databases">
        <authorList>
            <person name="Lanie J.A."/>
            <person name="Ng W.-L."/>
            <person name="Kazmierczak K.M."/>
            <person name="Andrzejewski T.M."/>
            <person name="Davidsen T.M."/>
            <person name="Wayne K.J."/>
            <person name="Tettelin H."/>
            <person name="Glass J.I."/>
            <person name="Rusch D."/>
            <person name="Podicherti R."/>
            <person name="Tsui H.-C.T."/>
            <person name="Winkler M.E."/>
        </authorList>
    </citation>
    <scope>NUCLEOTIDE SEQUENCE</scope>
</reference>
<evidence type="ECO:0000313" key="2">
    <source>
        <dbReference type="EMBL" id="SVD05698.1"/>
    </source>
</evidence>
<dbReference type="AlphaFoldDB" id="A0A382S980"/>
<feature type="region of interest" description="Disordered" evidence="1">
    <location>
        <begin position="1"/>
        <end position="29"/>
    </location>
</feature>